<keyword evidence="3" id="KW-0963">Cytoplasm</keyword>
<evidence type="ECO:0000256" key="1">
    <source>
        <dbReference type="ARBA" id="ARBA00004496"/>
    </source>
</evidence>
<keyword evidence="9" id="KW-1185">Reference proteome</keyword>
<evidence type="ECO:0000256" key="7">
    <source>
        <dbReference type="SAM" id="Coils"/>
    </source>
</evidence>
<evidence type="ECO:0000256" key="3">
    <source>
        <dbReference type="ARBA" id="ARBA00022490"/>
    </source>
</evidence>
<evidence type="ECO:0000256" key="6">
    <source>
        <dbReference type="ARBA" id="ARBA00023306"/>
    </source>
</evidence>
<dbReference type="RefSeq" id="WP_286136473.1">
    <property type="nucleotide sequence ID" value="NZ_BRPL01000002.1"/>
</dbReference>
<dbReference type="AlphaFoldDB" id="A0A9W6ESG5"/>
<evidence type="ECO:0000313" key="8">
    <source>
        <dbReference type="EMBL" id="GLB47016.1"/>
    </source>
</evidence>
<evidence type="ECO:0000313" key="9">
    <source>
        <dbReference type="Proteomes" id="UP001144204"/>
    </source>
</evidence>
<reference evidence="8" key="2">
    <citation type="journal article" date="2023" name="PLoS ONE">
        <title>Philodulcilactobacillus myokoensis gen. nov., sp. nov., a fructophilic, acidophilic, and agar-phobic lactic acid bacterium isolated from fermented vegetable extracts.</title>
        <authorList>
            <person name="Kouya T."/>
            <person name="Ishiyama Y."/>
            <person name="Ohashi S."/>
            <person name="Kumakubo R."/>
            <person name="Yamazaki T."/>
            <person name="Otaki T."/>
        </authorList>
    </citation>
    <scope>NUCLEOTIDE SEQUENCE</scope>
    <source>
        <strain evidence="8">WR16-4</strain>
    </source>
</reference>
<dbReference type="Pfam" id="PF05103">
    <property type="entry name" value="DivIVA"/>
    <property type="match status" value="1"/>
</dbReference>
<evidence type="ECO:0000256" key="2">
    <source>
        <dbReference type="ARBA" id="ARBA00009008"/>
    </source>
</evidence>
<dbReference type="PANTHER" id="PTHR35794:SF2">
    <property type="entry name" value="CELL DIVISION PROTEIN DIVIVA"/>
    <property type="match status" value="1"/>
</dbReference>
<comment type="caution">
    <text evidence="8">The sequence shown here is derived from an EMBL/GenBank/DDBJ whole genome shotgun (WGS) entry which is preliminary data.</text>
</comment>
<dbReference type="NCBIfam" id="TIGR03544">
    <property type="entry name" value="DivI1A_domain"/>
    <property type="match status" value="1"/>
</dbReference>
<keyword evidence="4 8" id="KW-0132">Cell division</keyword>
<proteinExistence type="inferred from homology"/>
<keyword evidence="5 7" id="KW-0175">Coiled coil</keyword>
<dbReference type="EMBL" id="BRPL01000002">
    <property type="protein sequence ID" value="GLB47016.1"/>
    <property type="molecule type" value="Genomic_DNA"/>
</dbReference>
<dbReference type="PANTHER" id="PTHR35794">
    <property type="entry name" value="CELL DIVISION PROTEIN DIVIVA"/>
    <property type="match status" value="1"/>
</dbReference>
<feature type="coiled-coil region" evidence="7">
    <location>
        <begin position="36"/>
        <end position="70"/>
    </location>
</feature>
<comment type="subcellular location">
    <subcellularLocation>
        <location evidence="1">Cytoplasm</location>
    </subcellularLocation>
</comment>
<keyword evidence="6" id="KW-0131">Cell cycle</keyword>
<comment type="similarity">
    <text evidence="2">Belongs to the DivIVA family.</text>
</comment>
<protein>
    <submittedName>
        <fullName evidence="8">Cell division protein DivIVA</fullName>
    </submittedName>
</protein>
<evidence type="ECO:0000256" key="5">
    <source>
        <dbReference type="ARBA" id="ARBA00023054"/>
    </source>
</evidence>
<organism evidence="8 9">
    <name type="scientific">Philodulcilactobacillus myokoensis</name>
    <dbReference type="NCBI Taxonomy" id="2929573"/>
    <lineage>
        <taxon>Bacteria</taxon>
        <taxon>Bacillati</taxon>
        <taxon>Bacillota</taxon>
        <taxon>Bacilli</taxon>
        <taxon>Lactobacillales</taxon>
        <taxon>Lactobacillaceae</taxon>
        <taxon>Philodulcilactobacillus</taxon>
    </lineage>
</organism>
<evidence type="ECO:0000256" key="4">
    <source>
        <dbReference type="ARBA" id="ARBA00022618"/>
    </source>
</evidence>
<dbReference type="Gene3D" id="6.10.250.660">
    <property type="match status" value="1"/>
</dbReference>
<name>A0A9W6ESG5_9LACO</name>
<dbReference type="Proteomes" id="UP001144204">
    <property type="component" value="Unassembled WGS sequence"/>
</dbReference>
<dbReference type="InterPro" id="IPR007793">
    <property type="entry name" value="DivIVA_fam"/>
</dbReference>
<accession>A0A9W6ESG5</accession>
<dbReference type="GO" id="GO:0051301">
    <property type="term" value="P:cell division"/>
    <property type="evidence" value="ECO:0007669"/>
    <property type="project" value="UniProtKB-KW"/>
</dbReference>
<reference evidence="8" key="1">
    <citation type="submission" date="2022-07" db="EMBL/GenBank/DDBJ databases">
        <authorList>
            <person name="Kouya T."/>
            <person name="Ishiyama Y."/>
        </authorList>
    </citation>
    <scope>NUCLEOTIDE SEQUENCE</scope>
    <source>
        <strain evidence="8">WR16-4</strain>
    </source>
</reference>
<dbReference type="GO" id="GO:0005737">
    <property type="term" value="C:cytoplasm"/>
    <property type="evidence" value="ECO:0007669"/>
    <property type="project" value="UniProtKB-SubCell"/>
</dbReference>
<feature type="coiled-coil region" evidence="7">
    <location>
        <begin position="101"/>
        <end position="135"/>
    </location>
</feature>
<gene>
    <name evidence="8" type="primary">divIVA</name>
    <name evidence="8" type="ORF">WR164_09950</name>
</gene>
<dbReference type="InterPro" id="IPR019933">
    <property type="entry name" value="DivIVA_domain"/>
</dbReference>
<sequence length="218" mass="25017">MVLSPQDIHNKEFSVKMRGYSIDEVNDFLDQVLKDYQITIDQNHKLNASLKNAEKKLANYNSMEKSLNQSILVAQEAANNVQKQSEIKSRDIINNANKKSKTIVKNANQQANDKIKDASNRAKSLATVIEDLQKDALLFRNKFQTILKAQLDFVKNDEWNHLLNSNDIIDYKGIHDSIKKLDKSNPYSVKSKSKLGNKINEDLQTLVFYPDDSYKTIR</sequence>